<dbReference type="HOGENOM" id="CLU_2034769_0_0_11"/>
<keyword evidence="3" id="KW-1185">Reference proteome</keyword>
<comment type="caution">
    <text evidence="2">The sequence shown here is derived from an EMBL/GenBank/DDBJ whole genome shotgun (WGS) entry which is preliminary data.</text>
</comment>
<dbReference type="Gene3D" id="2.30.40.10">
    <property type="entry name" value="Urease, subunit C, domain 1"/>
    <property type="match status" value="1"/>
</dbReference>
<dbReference type="EMBL" id="AYXO01000001">
    <property type="protein sequence ID" value="ETA08823.1"/>
    <property type="molecule type" value="Genomic_DNA"/>
</dbReference>
<dbReference type="InterPro" id="IPR006680">
    <property type="entry name" value="Amidohydro-rel"/>
</dbReference>
<dbReference type="AlphaFoldDB" id="W9DH22"/>
<accession>W9DH22</accession>
<sequence>MPPATLIEYAVVLTVAVSTDPVWAGIDEKTYCAEHFGSAPLEYTESVELATRGGARVLGREDEIGSIEPGKLADLVLWDPSTVAYRDTDDPVADGDLLTIDTDQMTTAVATQHRRLLDKAR</sequence>
<dbReference type="PATRIC" id="fig|1423140.3.peg.326"/>
<evidence type="ECO:0000313" key="2">
    <source>
        <dbReference type="EMBL" id="ETA08823.1"/>
    </source>
</evidence>
<keyword evidence="2" id="KW-0378">Hydrolase</keyword>
<dbReference type="Proteomes" id="UP000035035">
    <property type="component" value="Unassembled WGS sequence"/>
</dbReference>
<dbReference type="SUPFAM" id="SSF51338">
    <property type="entry name" value="Composite domain of metallo-dependent hydrolases"/>
    <property type="match status" value="1"/>
</dbReference>
<reference evidence="2 3" key="1">
    <citation type="journal article" date="2014" name="Genome Announc.">
        <title>Draft Genome Sequence of Gordonia alkanivorans Strain CGMCC6845, a Halotolerant Hydrocarbon-Degrading Bacterium.</title>
        <authorList>
            <person name="Wang X."/>
            <person name="Jin D."/>
            <person name="Zhou L."/>
            <person name="Wu L."/>
            <person name="An W."/>
            <person name="Zhao L."/>
        </authorList>
    </citation>
    <scope>NUCLEOTIDE SEQUENCE [LARGE SCALE GENOMIC DNA]</scope>
    <source>
        <strain evidence="2 3">CGMCC 6845</strain>
    </source>
</reference>
<dbReference type="Pfam" id="PF01979">
    <property type="entry name" value="Amidohydro_1"/>
    <property type="match status" value="1"/>
</dbReference>
<protein>
    <submittedName>
        <fullName evidence="2">Hydroxydechloroatrazine ethylaminohydrolase</fullName>
    </submittedName>
</protein>
<evidence type="ECO:0000313" key="3">
    <source>
        <dbReference type="Proteomes" id="UP000035035"/>
    </source>
</evidence>
<dbReference type="InterPro" id="IPR011059">
    <property type="entry name" value="Metal-dep_hydrolase_composite"/>
</dbReference>
<evidence type="ECO:0000259" key="1">
    <source>
        <dbReference type="Pfam" id="PF01979"/>
    </source>
</evidence>
<gene>
    <name evidence="2" type="ORF">V525_01615</name>
</gene>
<dbReference type="GO" id="GO:0016810">
    <property type="term" value="F:hydrolase activity, acting on carbon-nitrogen (but not peptide) bonds"/>
    <property type="evidence" value="ECO:0007669"/>
    <property type="project" value="InterPro"/>
</dbReference>
<name>W9DH22_9ACTN</name>
<feature type="domain" description="Amidohydrolase-related" evidence="1">
    <location>
        <begin position="39"/>
        <end position="85"/>
    </location>
</feature>
<proteinExistence type="predicted"/>
<dbReference type="Gene3D" id="3.20.20.140">
    <property type="entry name" value="Metal-dependent hydrolases"/>
    <property type="match status" value="1"/>
</dbReference>
<organism evidence="2 3">
    <name type="scientific">Gordonia alkanivorans CGMCC 6845</name>
    <dbReference type="NCBI Taxonomy" id="1423140"/>
    <lineage>
        <taxon>Bacteria</taxon>
        <taxon>Bacillati</taxon>
        <taxon>Actinomycetota</taxon>
        <taxon>Actinomycetes</taxon>
        <taxon>Mycobacteriales</taxon>
        <taxon>Gordoniaceae</taxon>
        <taxon>Gordonia</taxon>
    </lineage>
</organism>